<evidence type="ECO:0000313" key="2">
    <source>
        <dbReference type="EMBL" id="MBM7616249.1"/>
    </source>
</evidence>
<evidence type="ECO:0000313" key="3">
    <source>
        <dbReference type="Proteomes" id="UP001314796"/>
    </source>
</evidence>
<reference evidence="2 3" key="1">
    <citation type="submission" date="2021-01" db="EMBL/GenBank/DDBJ databases">
        <title>Genomic Encyclopedia of Type Strains, Phase IV (KMG-IV): sequencing the most valuable type-strain genomes for metagenomic binning, comparative biology and taxonomic classification.</title>
        <authorList>
            <person name="Goeker M."/>
        </authorList>
    </citation>
    <scope>NUCLEOTIDE SEQUENCE [LARGE SCALE GENOMIC DNA]</scope>
    <source>
        <strain evidence="2 3">DSM 25890</strain>
    </source>
</reference>
<dbReference type="CDD" id="cd04301">
    <property type="entry name" value="NAT_SF"/>
    <property type="match status" value="1"/>
</dbReference>
<dbReference type="Proteomes" id="UP001314796">
    <property type="component" value="Unassembled WGS sequence"/>
</dbReference>
<dbReference type="InterPro" id="IPR016181">
    <property type="entry name" value="Acyl_CoA_acyltransferase"/>
</dbReference>
<evidence type="ECO:0000259" key="1">
    <source>
        <dbReference type="PROSITE" id="PS51186"/>
    </source>
</evidence>
<dbReference type="Pfam" id="PF00583">
    <property type="entry name" value="Acetyltransf_1"/>
    <property type="match status" value="1"/>
</dbReference>
<dbReference type="InterPro" id="IPR000182">
    <property type="entry name" value="GNAT_dom"/>
</dbReference>
<dbReference type="SUPFAM" id="SSF55729">
    <property type="entry name" value="Acyl-CoA N-acyltransferases (Nat)"/>
    <property type="match status" value="1"/>
</dbReference>
<dbReference type="RefSeq" id="WP_204404271.1">
    <property type="nucleotide sequence ID" value="NZ_JAFBEE010000028.1"/>
</dbReference>
<proteinExistence type="predicted"/>
<sequence>MKNIEISRPKFEDIEIINQFFVTVLKHTFDRNDIGDLLEALNGEIIDKRKKLNEDFECNGESRFFLIAKDGEKVVGSIEYGPSSDLINSCTDGAVKDVVEIGTGFVHPAYQEKGLGNRLLNELFIELEKRGIEEFCFDSGYKSAQNLWVKKFGKPQYHLKDYWGEDADHMAWHLKVKDFINK</sequence>
<dbReference type="Gene3D" id="3.40.630.30">
    <property type="match status" value="1"/>
</dbReference>
<comment type="caution">
    <text evidence="2">The sequence shown here is derived from an EMBL/GenBank/DDBJ whole genome shotgun (WGS) entry which is preliminary data.</text>
</comment>
<protein>
    <submittedName>
        <fullName evidence="2">Ribosomal protein S18 acetylase RimI-like enzyme</fullName>
    </submittedName>
</protein>
<dbReference type="EMBL" id="JAFBEE010000028">
    <property type="protein sequence ID" value="MBM7616249.1"/>
    <property type="molecule type" value="Genomic_DNA"/>
</dbReference>
<keyword evidence="3" id="KW-1185">Reference proteome</keyword>
<feature type="domain" description="N-acetyltransferase" evidence="1">
    <location>
        <begin position="22"/>
        <end position="175"/>
    </location>
</feature>
<accession>A0ABS2NTF0</accession>
<dbReference type="PROSITE" id="PS51186">
    <property type="entry name" value="GNAT"/>
    <property type="match status" value="1"/>
</dbReference>
<gene>
    <name evidence="2" type="ORF">JOC73_002831</name>
</gene>
<name>A0ABS2NTF0_9FIRM</name>
<organism evidence="2 3">
    <name type="scientific">Alkaliphilus hydrothermalis</name>
    <dbReference type="NCBI Taxonomy" id="1482730"/>
    <lineage>
        <taxon>Bacteria</taxon>
        <taxon>Bacillati</taxon>
        <taxon>Bacillota</taxon>
        <taxon>Clostridia</taxon>
        <taxon>Peptostreptococcales</taxon>
        <taxon>Natronincolaceae</taxon>
        <taxon>Alkaliphilus</taxon>
    </lineage>
</organism>